<dbReference type="GO" id="GO:0005778">
    <property type="term" value="C:peroxisomal membrane"/>
    <property type="evidence" value="ECO:0007669"/>
    <property type="project" value="UniProtKB-SubCell"/>
</dbReference>
<evidence type="ECO:0000256" key="3">
    <source>
        <dbReference type="ARBA" id="ARBA00008704"/>
    </source>
</evidence>
<dbReference type="Gene3D" id="3.30.40.10">
    <property type="entry name" value="Zinc/RING finger domain, C3HC4 (zinc finger)"/>
    <property type="match status" value="1"/>
</dbReference>
<keyword evidence="19" id="KW-1185">Reference proteome</keyword>
<evidence type="ECO:0000256" key="1">
    <source>
        <dbReference type="ARBA" id="ARBA00004585"/>
    </source>
</evidence>
<dbReference type="SUPFAM" id="SSF57850">
    <property type="entry name" value="RING/U-box"/>
    <property type="match status" value="1"/>
</dbReference>
<feature type="transmembrane region" description="Helical" evidence="16">
    <location>
        <begin position="151"/>
        <end position="174"/>
    </location>
</feature>
<comment type="similarity">
    <text evidence="3 15">Belongs to the pex2/pex10/pex12 family.</text>
</comment>
<dbReference type="InterPro" id="IPR006845">
    <property type="entry name" value="Pex_N"/>
</dbReference>
<evidence type="ECO:0000256" key="15">
    <source>
        <dbReference type="PIRNR" id="PIRNR038074"/>
    </source>
</evidence>
<comment type="pathway">
    <text evidence="2">Protein modification; protein ubiquitination.</text>
</comment>
<keyword evidence="13 15" id="KW-0576">Peroxisome</keyword>
<evidence type="ECO:0000256" key="13">
    <source>
        <dbReference type="ARBA" id="ARBA00023140"/>
    </source>
</evidence>
<evidence type="ECO:0000256" key="10">
    <source>
        <dbReference type="ARBA" id="ARBA00022927"/>
    </source>
</evidence>
<dbReference type="GO" id="GO:0006513">
    <property type="term" value="P:protein monoubiquitination"/>
    <property type="evidence" value="ECO:0007669"/>
    <property type="project" value="TreeGrafter"/>
</dbReference>
<keyword evidence="5" id="KW-0813">Transport</keyword>
<keyword evidence="8" id="KW-0863">Zinc-finger</keyword>
<evidence type="ECO:0000256" key="2">
    <source>
        <dbReference type="ARBA" id="ARBA00004906"/>
    </source>
</evidence>
<proteinExistence type="inferred from homology"/>
<evidence type="ECO:0000313" key="18">
    <source>
        <dbReference type="EMBL" id="KAK9305601.1"/>
    </source>
</evidence>
<evidence type="ECO:0000256" key="14">
    <source>
        <dbReference type="ARBA" id="ARBA00029692"/>
    </source>
</evidence>
<comment type="function">
    <text evidence="15">Component of a retrotranslocation channel required for peroxisome organization by mediating export of the PEX5 receptor from peroxisomes to the cytosol, thereby promoting PEX5 recycling.</text>
</comment>
<gene>
    <name evidence="18" type="ORF">QLX08_003386</name>
</gene>
<dbReference type="GO" id="GO:0016558">
    <property type="term" value="P:protein import into peroxisome matrix"/>
    <property type="evidence" value="ECO:0007669"/>
    <property type="project" value="UniProtKB-UniRule"/>
</dbReference>
<keyword evidence="6 16" id="KW-0812">Transmembrane</keyword>
<dbReference type="EMBL" id="JAWNGG020000049">
    <property type="protein sequence ID" value="KAK9305601.1"/>
    <property type="molecule type" value="Genomic_DNA"/>
</dbReference>
<dbReference type="PIRSF" id="PIRSF038074">
    <property type="entry name" value="Peroxisome_assembly_p12"/>
    <property type="match status" value="1"/>
</dbReference>
<name>A0AAW1A6N9_9HYME</name>
<dbReference type="InterPro" id="IPR013083">
    <property type="entry name" value="Znf_RING/FYVE/PHD"/>
</dbReference>
<keyword evidence="12 15" id="KW-0472">Membrane</keyword>
<evidence type="ECO:0000256" key="7">
    <source>
        <dbReference type="ARBA" id="ARBA00022723"/>
    </source>
</evidence>
<dbReference type="GO" id="GO:1990429">
    <property type="term" value="C:peroxisomal importomer complex"/>
    <property type="evidence" value="ECO:0007669"/>
    <property type="project" value="TreeGrafter"/>
</dbReference>
<protein>
    <recommendedName>
        <fullName evidence="4 15">Peroxisome assembly protein 12</fullName>
    </recommendedName>
    <alternativeName>
        <fullName evidence="14 15">Peroxin-12</fullName>
    </alternativeName>
</protein>
<reference evidence="18 19" key="1">
    <citation type="submission" date="2024-05" db="EMBL/GenBank/DDBJ databases">
        <title>The nuclear and mitochondrial genome assemblies of Tetragonisca angustula (Apidae: Meliponini), a tiny yet remarkable pollinator in the Neotropics.</title>
        <authorList>
            <person name="Ferrari R."/>
            <person name="Ricardo P.C."/>
            <person name="Dias F.C."/>
            <person name="Araujo N.S."/>
            <person name="Soares D.O."/>
            <person name="Zhou Q.-S."/>
            <person name="Zhu C.-D."/>
            <person name="Coutinho L."/>
            <person name="Airas M.C."/>
            <person name="Batista T.M."/>
        </authorList>
    </citation>
    <scope>NUCLEOTIDE SEQUENCE [LARGE SCALE GENOMIC DNA]</scope>
    <source>
        <strain evidence="18">ASF017062</strain>
        <tissue evidence="18">Abdomen</tissue>
    </source>
</reference>
<evidence type="ECO:0000256" key="4">
    <source>
        <dbReference type="ARBA" id="ARBA00018980"/>
    </source>
</evidence>
<keyword evidence="7" id="KW-0479">Metal-binding</keyword>
<keyword evidence="11 16" id="KW-1133">Transmembrane helix</keyword>
<comment type="caution">
    <text evidence="18">The sequence shown here is derived from an EMBL/GenBank/DDBJ whole genome shotgun (WGS) entry which is preliminary data.</text>
</comment>
<dbReference type="AlphaFoldDB" id="A0AAW1A6N9"/>
<comment type="subcellular location">
    <subcellularLocation>
        <location evidence="1">Peroxisome membrane</location>
        <topology evidence="1">Multi-pass membrane protein</topology>
    </subcellularLocation>
</comment>
<dbReference type="PANTHER" id="PTHR12888:SF0">
    <property type="entry name" value="PEROXISOME ASSEMBLY PROTEIN 12"/>
    <property type="match status" value="1"/>
</dbReference>
<sequence>MAEKGAHLTGTAFIKPSIFEIIAQESLASIVEPSFKKFLSFVVSFNVERYGYLLRWTDEAYLIFNIFLQRYYLNKYSASFSETFYGLKRITVVDSKIKSKISNKQRHLSLVLTVLFPYIKSKLSHLSEKYKLEEVDGCAPKSRWEKLYRNCFIKGNVIIFVVYETMILYNYILYISGRSAYTSPLLRLLSITLTYAESESEISISSLLRKIRNNSFYLSDGIDIFQRIITTSFEFGAFFLQFLSWWTEEHNLANLLTLPIPPPPKIPEMAKKYKGICPICGKALRIHTVLSVSGYAFCYQCILPVIRTNKKCPVTNYPAKEDDLIRLYLD</sequence>
<dbReference type="Proteomes" id="UP001432146">
    <property type="component" value="Unassembled WGS sequence"/>
</dbReference>
<accession>A0AAW1A6N9</accession>
<evidence type="ECO:0000256" key="11">
    <source>
        <dbReference type="ARBA" id="ARBA00022989"/>
    </source>
</evidence>
<evidence type="ECO:0000256" key="6">
    <source>
        <dbReference type="ARBA" id="ARBA00022692"/>
    </source>
</evidence>
<dbReference type="GO" id="GO:0008270">
    <property type="term" value="F:zinc ion binding"/>
    <property type="evidence" value="ECO:0007669"/>
    <property type="project" value="UniProtKB-KW"/>
</dbReference>
<evidence type="ECO:0000256" key="9">
    <source>
        <dbReference type="ARBA" id="ARBA00022833"/>
    </source>
</evidence>
<dbReference type="PANTHER" id="PTHR12888">
    <property type="entry name" value="PEROXISOME ASSEMBLY PROTEIN 12 PEROXIN-12"/>
    <property type="match status" value="1"/>
</dbReference>
<keyword evidence="10" id="KW-0653">Protein transport</keyword>
<organism evidence="18 19">
    <name type="scientific">Tetragonisca angustula</name>
    <dbReference type="NCBI Taxonomy" id="166442"/>
    <lineage>
        <taxon>Eukaryota</taxon>
        <taxon>Metazoa</taxon>
        <taxon>Ecdysozoa</taxon>
        <taxon>Arthropoda</taxon>
        <taxon>Hexapoda</taxon>
        <taxon>Insecta</taxon>
        <taxon>Pterygota</taxon>
        <taxon>Neoptera</taxon>
        <taxon>Endopterygota</taxon>
        <taxon>Hymenoptera</taxon>
        <taxon>Apocrita</taxon>
        <taxon>Aculeata</taxon>
        <taxon>Apoidea</taxon>
        <taxon>Anthophila</taxon>
        <taxon>Apidae</taxon>
        <taxon>Tetragonisca</taxon>
    </lineage>
</organism>
<evidence type="ECO:0000256" key="8">
    <source>
        <dbReference type="ARBA" id="ARBA00022771"/>
    </source>
</evidence>
<evidence type="ECO:0000256" key="12">
    <source>
        <dbReference type="ARBA" id="ARBA00023136"/>
    </source>
</evidence>
<keyword evidence="9" id="KW-0862">Zinc</keyword>
<feature type="domain" description="Pex N-terminal" evidence="17">
    <location>
        <begin position="24"/>
        <end position="248"/>
    </location>
</feature>
<dbReference type="Pfam" id="PF04757">
    <property type="entry name" value="Pex2_Pex12"/>
    <property type="match status" value="1"/>
</dbReference>
<evidence type="ECO:0000256" key="16">
    <source>
        <dbReference type="SAM" id="Phobius"/>
    </source>
</evidence>
<evidence type="ECO:0000256" key="5">
    <source>
        <dbReference type="ARBA" id="ARBA00022448"/>
    </source>
</evidence>
<dbReference type="GO" id="GO:0004842">
    <property type="term" value="F:ubiquitin-protein transferase activity"/>
    <property type="evidence" value="ECO:0007669"/>
    <property type="project" value="TreeGrafter"/>
</dbReference>
<evidence type="ECO:0000313" key="19">
    <source>
        <dbReference type="Proteomes" id="UP001432146"/>
    </source>
</evidence>
<evidence type="ECO:0000259" key="17">
    <source>
        <dbReference type="Pfam" id="PF04757"/>
    </source>
</evidence>
<dbReference type="CDD" id="cd16451">
    <property type="entry name" value="mRING_PEX12"/>
    <property type="match status" value="1"/>
</dbReference>
<dbReference type="InterPro" id="IPR017375">
    <property type="entry name" value="PEX12"/>
</dbReference>